<reference evidence="2" key="1">
    <citation type="submission" date="2013-11" db="EMBL/GenBank/DDBJ databases">
        <title>Genome sequence of the fusiform rust pathogen reveals effectors for host alternation and coevolution with pine.</title>
        <authorList>
            <consortium name="DOE Joint Genome Institute"/>
            <person name="Smith K."/>
            <person name="Pendleton A."/>
            <person name="Kubisiak T."/>
            <person name="Anderson C."/>
            <person name="Salamov A."/>
            <person name="Aerts A."/>
            <person name="Riley R."/>
            <person name="Clum A."/>
            <person name="Lindquist E."/>
            <person name="Ence D."/>
            <person name="Campbell M."/>
            <person name="Kronenberg Z."/>
            <person name="Feau N."/>
            <person name="Dhillon B."/>
            <person name="Hamelin R."/>
            <person name="Burleigh J."/>
            <person name="Smith J."/>
            <person name="Yandell M."/>
            <person name="Nelson C."/>
            <person name="Grigoriev I."/>
            <person name="Davis J."/>
        </authorList>
    </citation>
    <scope>NUCLEOTIDE SEQUENCE</scope>
    <source>
        <strain evidence="2">G11</strain>
    </source>
</reference>
<evidence type="ECO:0000256" key="1">
    <source>
        <dbReference type="SAM" id="SignalP"/>
    </source>
</evidence>
<dbReference type="OrthoDB" id="2503439at2759"/>
<keyword evidence="3" id="KW-1185">Reference proteome</keyword>
<dbReference type="AlphaFoldDB" id="A0A9P6TBZ9"/>
<keyword evidence="1" id="KW-0732">Signal</keyword>
<feature type="signal peptide" evidence="1">
    <location>
        <begin position="1"/>
        <end position="19"/>
    </location>
</feature>
<name>A0A9P6TBZ9_9BASI</name>
<feature type="chain" id="PRO_5040276849" evidence="1">
    <location>
        <begin position="20"/>
        <end position="191"/>
    </location>
</feature>
<organism evidence="2 3">
    <name type="scientific">Cronartium quercuum f. sp. fusiforme G11</name>
    <dbReference type="NCBI Taxonomy" id="708437"/>
    <lineage>
        <taxon>Eukaryota</taxon>
        <taxon>Fungi</taxon>
        <taxon>Dikarya</taxon>
        <taxon>Basidiomycota</taxon>
        <taxon>Pucciniomycotina</taxon>
        <taxon>Pucciniomycetes</taxon>
        <taxon>Pucciniales</taxon>
        <taxon>Coleosporiaceae</taxon>
        <taxon>Cronartium</taxon>
    </lineage>
</organism>
<evidence type="ECO:0000313" key="2">
    <source>
        <dbReference type="EMBL" id="KAG0146199.1"/>
    </source>
</evidence>
<accession>A0A9P6TBZ9</accession>
<dbReference type="EMBL" id="MU167264">
    <property type="protein sequence ID" value="KAG0146199.1"/>
    <property type="molecule type" value="Genomic_DNA"/>
</dbReference>
<gene>
    <name evidence="2" type="ORF">CROQUDRAFT_657660</name>
</gene>
<sequence>MNLILFVSVFILTFSVVIPSPVEPDRSSQSLRTREIPFGPILKNYQSLLDPIEKYRLSLLPGNVDVSVVVKGLIDLEVKLGNVVRNSGLHCDCTPPVLELHLFRNAIVVLFAKLQGIITVLKTVYSPHYLASVLDVFARIRVDLKTTLSLALDVGINLDDIIRSLDINLFLDVDIDLLNLIKINLPIIVDL</sequence>
<evidence type="ECO:0000313" key="3">
    <source>
        <dbReference type="Proteomes" id="UP000886653"/>
    </source>
</evidence>
<proteinExistence type="predicted"/>
<dbReference type="Proteomes" id="UP000886653">
    <property type="component" value="Unassembled WGS sequence"/>
</dbReference>
<protein>
    <submittedName>
        <fullName evidence="2">Uncharacterized protein</fullName>
    </submittedName>
</protein>
<comment type="caution">
    <text evidence="2">The sequence shown here is derived from an EMBL/GenBank/DDBJ whole genome shotgun (WGS) entry which is preliminary data.</text>
</comment>